<sequence length="303" mass="34796">FSGILFHGNINGNSEEVIEENRMTLSVQRRRSQNTNRTTEKELPVQKHDKNKNYFLIADQYSPELLEFVRRRLHPPSPRDLPYNLSSPLKMHYSQFNQSLYLEKLLKGKRNGTFVELGALDGEYDSNTLYFERELGWTGILIEPNPDSFNKLITKGRKSFCIQAAASLINMSALLKLKREYIAQMSYISYETTPDMITVEAYPLYTMLKAVNLTKIDFLSLDVEGAEIEVLETIPWHQITVMVMCIEHPHSEGGAQGIAQYMKKFGYIVLEITVLDIWLANKALLEQHLGSELSIQKVIGTYH</sequence>
<gene>
    <name evidence="2" type="ORF">SK128_012800</name>
</gene>
<feature type="non-terminal residue" evidence="2">
    <location>
        <position position="1"/>
    </location>
</feature>
<dbReference type="Pfam" id="PF05050">
    <property type="entry name" value="Methyltransf_21"/>
    <property type="match status" value="1"/>
</dbReference>
<evidence type="ECO:0000313" key="2">
    <source>
        <dbReference type="EMBL" id="KAK7082258.1"/>
    </source>
</evidence>
<dbReference type="EMBL" id="JAXCGZ010004105">
    <property type="protein sequence ID" value="KAK7082258.1"/>
    <property type="molecule type" value="Genomic_DNA"/>
</dbReference>
<accession>A0AAN8XLR5</accession>
<dbReference type="GO" id="GO:0031902">
    <property type="term" value="C:late endosome membrane"/>
    <property type="evidence" value="ECO:0007669"/>
    <property type="project" value="TreeGrafter"/>
</dbReference>
<keyword evidence="3" id="KW-1185">Reference proteome</keyword>
<dbReference type="InterPro" id="IPR029063">
    <property type="entry name" value="SAM-dependent_MTases_sf"/>
</dbReference>
<dbReference type="InterPro" id="IPR053202">
    <property type="entry name" value="EGF_Rcpt_Signaling_Reg"/>
</dbReference>
<name>A0AAN8XLR5_HALRR</name>
<comment type="caution">
    <text evidence="2">The sequence shown here is derived from an EMBL/GenBank/DDBJ whole genome shotgun (WGS) entry which is preliminary data.</text>
</comment>
<evidence type="ECO:0000313" key="3">
    <source>
        <dbReference type="Proteomes" id="UP001381693"/>
    </source>
</evidence>
<proteinExistence type="predicted"/>
<feature type="domain" description="Methyltransferase FkbM" evidence="1">
    <location>
        <begin position="117"/>
        <end position="268"/>
    </location>
</feature>
<dbReference type="Gene3D" id="3.40.50.150">
    <property type="entry name" value="Vaccinia Virus protein VP39"/>
    <property type="match status" value="1"/>
</dbReference>
<dbReference type="PANTHER" id="PTHR34009">
    <property type="entry name" value="PROTEIN STAR"/>
    <property type="match status" value="1"/>
</dbReference>
<dbReference type="PANTHER" id="PTHR34009:SF2">
    <property type="entry name" value="PROTEIN STAR"/>
    <property type="match status" value="1"/>
</dbReference>
<dbReference type="GO" id="GO:0005794">
    <property type="term" value="C:Golgi apparatus"/>
    <property type="evidence" value="ECO:0007669"/>
    <property type="project" value="TreeGrafter"/>
</dbReference>
<dbReference type="GO" id="GO:0005789">
    <property type="term" value="C:endoplasmic reticulum membrane"/>
    <property type="evidence" value="ECO:0007669"/>
    <property type="project" value="TreeGrafter"/>
</dbReference>
<dbReference type="GO" id="GO:0006888">
    <property type="term" value="P:endoplasmic reticulum to Golgi vesicle-mediated transport"/>
    <property type="evidence" value="ECO:0007669"/>
    <property type="project" value="TreeGrafter"/>
</dbReference>
<dbReference type="AlphaFoldDB" id="A0AAN8XLR5"/>
<dbReference type="InterPro" id="IPR006342">
    <property type="entry name" value="FkbM_mtfrase"/>
</dbReference>
<evidence type="ECO:0000259" key="1">
    <source>
        <dbReference type="Pfam" id="PF05050"/>
    </source>
</evidence>
<dbReference type="SUPFAM" id="SSF53335">
    <property type="entry name" value="S-adenosyl-L-methionine-dependent methyltransferases"/>
    <property type="match status" value="1"/>
</dbReference>
<dbReference type="GO" id="GO:0005886">
    <property type="term" value="C:plasma membrane"/>
    <property type="evidence" value="ECO:0007669"/>
    <property type="project" value="TreeGrafter"/>
</dbReference>
<dbReference type="NCBIfam" id="TIGR01444">
    <property type="entry name" value="fkbM_fam"/>
    <property type="match status" value="1"/>
</dbReference>
<reference evidence="2 3" key="1">
    <citation type="submission" date="2023-11" db="EMBL/GenBank/DDBJ databases">
        <title>Halocaridina rubra genome assembly.</title>
        <authorList>
            <person name="Smith C."/>
        </authorList>
    </citation>
    <scope>NUCLEOTIDE SEQUENCE [LARGE SCALE GENOMIC DNA]</scope>
    <source>
        <strain evidence="2">EP-1</strain>
        <tissue evidence="2">Whole</tissue>
    </source>
</reference>
<dbReference type="GO" id="GO:0016197">
    <property type="term" value="P:endosomal transport"/>
    <property type="evidence" value="ECO:0007669"/>
    <property type="project" value="TreeGrafter"/>
</dbReference>
<organism evidence="2 3">
    <name type="scientific">Halocaridina rubra</name>
    <name type="common">Hawaiian red shrimp</name>
    <dbReference type="NCBI Taxonomy" id="373956"/>
    <lineage>
        <taxon>Eukaryota</taxon>
        <taxon>Metazoa</taxon>
        <taxon>Ecdysozoa</taxon>
        <taxon>Arthropoda</taxon>
        <taxon>Crustacea</taxon>
        <taxon>Multicrustacea</taxon>
        <taxon>Malacostraca</taxon>
        <taxon>Eumalacostraca</taxon>
        <taxon>Eucarida</taxon>
        <taxon>Decapoda</taxon>
        <taxon>Pleocyemata</taxon>
        <taxon>Caridea</taxon>
        <taxon>Atyoidea</taxon>
        <taxon>Atyidae</taxon>
        <taxon>Halocaridina</taxon>
    </lineage>
</organism>
<dbReference type="Proteomes" id="UP001381693">
    <property type="component" value="Unassembled WGS sequence"/>
</dbReference>
<protein>
    <recommendedName>
        <fullName evidence="1">Methyltransferase FkbM domain-containing protein</fullName>
    </recommendedName>
</protein>